<comment type="caution">
    <text evidence="2">The sequence shown here is derived from an EMBL/GenBank/DDBJ whole genome shotgun (WGS) entry which is preliminary data.</text>
</comment>
<dbReference type="InterPro" id="IPR036865">
    <property type="entry name" value="CRAL-TRIO_dom_sf"/>
</dbReference>
<organism evidence="2 3">
    <name type="scientific">Gnathostoma spinigerum</name>
    <dbReference type="NCBI Taxonomy" id="75299"/>
    <lineage>
        <taxon>Eukaryota</taxon>
        <taxon>Metazoa</taxon>
        <taxon>Ecdysozoa</taxon>
        <taxon>Nematoda</taxon>
        <taxon>Chromadorea</taxon>
        <taxon>Rhabditida</taxon>
        <taxon>Spirurina</taxon>
        <taxon>Gnathostomatomorpha</taxon>
        <taxon>Gnathostomatoidea</taxon>
        <taxon>Gnathostomatidae</taxon>
        <taxon>Gnathostoma</taxon>
    </lineage>
</organism>
<dbReference type="InterPro" id="IPR001251">
    <property type="entry name" value="CRAL-TRIO_dom"/>
</dbReference>
<dbReference type="PANTHER" id="PTHR47159:SF5">
    <property type="entry name" value="CRAL-TRIO DOMAIN-CONTAINING PROTEIN"/>
    <property type="match status" value="1"/>
</dbReference>
<dbReference type="Pfam" id="PF00650">
    <property type="entry name" value="CRAL_TRIO"/>
    <property type="match status" value="1"/>
</dbReference>
<name>A0ABD6EE75_9BILA</name>
<dbReference type="Proteomes" id="UP001608902">
    <property type="component" value="Unassembled WGS sequence"/>
</dbReference>
<sequence length="226" mass="26314">MVAANLSADEKQKVDALRALVAENLTDYYDTEFNLLRWIQAYEQEPIEDVAVRLNRHLKMRRCVWDFDSMHSMPRDLPIHRHSPNGLTGPSIKLDNVIVNIEQCGKADYWGMINVYNHIEIAKTLILPDLERMLSSVLELESQTGRQVHVLYIMDLSGLRYSKSLYSMIMGDLRDMSDFIADNYAELLKYVVLVNVPMFVYALWLAFKPFLPTRTQEKVFFYLNTV</sequence>
<dbReference type="SUPFAM" id="SSF52087">
    <property type="entry name" value="CRAL/TRIO domain"/>
    <property type="match status" value="1"/>
</dbReference>
<evidence type="ECO:0000259" key="1">
    <source>
        <dbReference type="PROSITE" id="PS50191"/>
    </source>
</evidence>
<protein>
    <recommendedName>
        <fullName evidence="1">CRAL-TRIO domain-containing protein</fullName>
    </recommendedName>
</protein>
<evidence type="ECO:0000313" key="3">
    <source>
        <dbReference type="Proteomes" id="UP001608902"/>
    </source>
</evidence>
<reference evidence="2 3" key="1">
    <citation type="submission" date="2024-08" db="EMBL/GenBank/DDBJ databases">
        <title>Gnathostoma spinigerum genome.</title>
        <authorList>
            <person name="Gonzalez-Bertolin B."/>
            <person name="Monzon S."/>
            <person name="Zaballos A."/>
            <person name="Jimenez P."/>
            <person name="Dekumyoy P."/>
            <person name="Varona S."/>
            <person name="Cuesta I."/>
            <person name="Sumanam S."/>
            <person name="Adisakwattana P."/>
            <person name="Gasser R.B."/>
            <person name="Hernandez-Gonzalez A."/>
            <person name="Young N.D."/>
            <person name="Perteguer M.J."/>
        </authorList>
    </citation>
    <scope>NUCLEOTIDE SEQUENCE [LARGE SCALE GENOMIC DNA]</scope>
    <source>
        <strain evidence="2">AL3</strain>
        <tissue evidence="2">Liver</tissue>
    </source>
</reference>
<proteinExistence type="predicted"/>
<accession>A0ABD6EE75</accession>
<dbReference type="InterPro" id="IPR053302">
    <property type="entry name" value="CRAL-TRIO_domain"/>
</dbReference>
<dbReference type="EMBL" id="JBGFUD010002370">
    <property type="protein sequence ID" value="MFH4977521.1"/>
    <property type="molecule type" value="Genomic_DNA"/>
</dbReference>
<dbReference type="CDD" id="cd00170">
    <property type="entry name" value="SEC14"/>
    <property type="match status" value="1"/>
</dbReference>
<keyword evidence="3" id="KW-1185">Reference proteome</keyword>
<dbReference type="PANTHER" id="PTHR47159">
    <property type="entry name" value="PROTEIN CBG07705-RELATED"/>
    <property type="match status" value="1"/>
</dbReference>
<dbReference type="AlphaFoldDB" id="A0ABD6EE75"/>
<gene>
    <name evidence="2" type="ORF">AB6A40_004230</name>
</gene>
<feature type="domain" description="CRAL-TRIO" evidence="1">
    <location>
        <begin position="125"/>
        <end position="226"/>
    </location>
</feature>
<dbReference type="SMART" id="SM00516">
    <property type="entry name" value="SEC14"/>
    <property type="match status" value="1"/>
</dbReference>
<dbReference type="PROSITE" id="PS50191">
    <property type="entry name" value="CRAL_TRIO"/>
    <property type="match status" value="1"/>
</dbReference>
<evidence type="ECO:0000313" key="2">
    <source>
        <dbReference type="EMBL" id="MFH4977521.1"/>
    </source>
</evidence>
<dbReference type="Gene3D" id="3.40.525.10">
    <property type="entry name" value="CRAL-TRIO lipid binding domain"/>
    <property type="match status" value="1"/>
</dbReference>